<feature type="region of interest" description="Disordered" evidence="1">
    <location>
        <begin position="44"/>
        <end position="70"/>
    </location>
</feature>
<feature type="compositionally biased region" description="Low complexity" evidence="1">
    <location>
        <begin position="44"/>
        <end position="59"/>
    </location>
</feature>
<feature type="transmembrane region" description="Helical" evidence="2">
    <location>
        <begin position="208"/>
        <end position="230"/>
    </location>
</feature>
<organism evidence="3 4">
    <name type="scientific">Bifidobacterium mongoliense DSM 21395</name>
    <dbReference type="NCBI Taxonomy" id="1437603"/>
    <lineage>
        <taxon>Bacteria</taxon>
        <taxon>Bacillati</taxon>
        <taxon>Actinomycetota</taxon>
        <taxon>Actinomycetes</taxon>
        <taxon>Bifidobacteriales</taxon>
        <taxon>Bifidobacteriaceae</taxon>
        <taxon>Bifidobacterium</taxon>
    </lineage>
</organism>
<accession>A0A087CAA8</accession>
<dbReference type="eggNOG" id="ENOG5031Y3Y">
    <property type="taxonomic scope" value="Bacteria"/>
</dbReference>
<comment type="caution">
    <text evidence="3">The sequence shown here is derived from an EMBL/GenBank/DDBJ whole genome shotgun (WGS) entry which is preliminary data.</text>
</comment>
<feature type="transmembrane region" description="Helical" evidence="2">
    <location>
        <begin position="12"/>
        <end position="33"/>
    </location>
</feature>
<keyword evidence="4" id="KW-1185">Reference proteome</keyword>
<dbReference type="AlphaFoldDB" id="A0A087CAA8"/>
<reference evidence="3 4" key="1">
    <citation type="submission" date="2014-03" db="EMBL/GenBank/DDBJ databases">
        <title>Genomics of Bifidobacteria.</title>
        <authorList>
            <person name="Ventura M."/>
            <person name="Milani C."/>
            <person name="Lugli G.A."/>
        </authorList>
    </citation>
    <scope>NUCLEOTIDE SEQUENCE [LARGE SCALE GENOMIC DNA]</scope>
    <source>
        <strain evidence="3 4">DSM 21395</strain>
    </source>
</reference>
<protein>
    <submittedName>
        <fullName evidence="3">Membrane protein</fullName>
    </submittedName>
</protein>
<evidence type="ECO:0000256" key="1">
    <source>
        <dbReference type="SAM" id="MobiDB-lite"/>
    </source>
</evidence>
<evidence type="ECO:0000313" key="4">
    <source>
        <dbReference type="Proteomes" id="UP000029082"/>
    </source>
</evidence>
<gene>
    <name evidence="3" type="ORF">BMON_0076</name>
</gene>
<evidence type="ECO:0000256" key="2">
    <source>
        <dbReference type="SAM" id="Phobius"/>
    </source>
</evidence>
<sequence>MNRRDDGPATVVEGLMSTTCMVLAIVLLMALGFDLTPYRAYADDASPTASPSASPSPSSQQGSESDGITVTSNITDTENLLGDSVSAVSDKIAATHRSSGVTVKLLYLSTFGDHVKPETWAGQVLESTNPKPNTVMLAVASNDGSLVVVVSSNSDEWLKSRKTADLLSAAALKPIMKDSPDWAGSAMAMMTEIDTLKQTSTSTMTSRVGVIVLIVVLLALALLVAVVLILRRRGISLRPRRRAGRHAPRDPTA</sequence>
<evidence type="ECO:0000313" key="3">
    <source>
        <dbReference type="EMBL" id="KFI80208.1"/>
    </source>
</evidence>
<dbReference type="EMBL" id="JGZE01000001">
    <property type="protein sequence ID" value="KFI80208.1"/>
    <property type="molecule type" value="Genomic_DNA"/>
</dbReference>
<feature type="compositionally biased region" description="Polar residues" evidence="1">
    <location>
        <begin position="60"/>
        <end position="70"/>
    </location>
</feature>
<keyword evidence="2" id="KW-0472">Membrane</keyword>
<proteinExistence type="predicted"/>
<name>A0A087CAA8_9BIFI</name>
<dbReference type="Proteomes" id="UP000029082">
    <property type="component" value="Unassembled WGS sequence"/>
</dbReference>
<keyword evidence="2" id="KW-1133">Transmembrane helix</keyword>
<dbReference type="STRING" id="1437603.GCA_000771525_01005"/>
<dbReference type="Gene3D" id="3.10.310.50">
    <property type="match status" value="1"/>
</dbReference>
<keyword evidence="2" id="KW-0812">Transmembrane</keyword>